<feature type="region of interest" description="Disordered" evidence="1">
    <location>
        <begin position="143"/>
        <end position="202"/>
    </location>
</feature>
<proteinExistence type="predicted"/>
<dbReference type="RefSeq" id="XP_010853515.1">
    <property type="nucleotide sequence ID" value="XM_010855213.1"/>
</dbReference>
<evidence type="ECO:0000313" key="2">
    <source>
        <dbReference type="Proteomes" id="UP000515208"/>
    </source>
</evidence>
<dbReference type="AlphaFoldDB" id="A0A6P3IQT8"/>
<protein>
    <submittedName>
        <fullName evidence="3">Potassium/sodium hyperpolarization-activated cyclic nucleotide-gated channel 4-like</fullName>
    </submittedName>
</protein>
<dbReference type="GeneID" id="104999651"/>
<reference evidence="3" key="1">
    <citation type="submission" date="2025-08" db="UniProtKB">
        <authorList>
            <consortium name="RefSeq"/>
        </authorList>
    </citation>
    <scope>IDENTIFICATION</scope>
    <source>
        <tissue evidence="3">Blood</tissue>
    </source>
</reference>
<organism evidence="2 3">
    <name type="scientific">Bison bison bison</name>
    <name type="common">North American plains bison</name>
    <dbReference type="NCBI Taxonomy" id="43346"/>
    <lineage>
        <taxon>Eukaryota</taxon>
        <taxon>Metazoa</taxon>
        <taxon>Chordata</taxon>
        <taxon>Craniata</taxon>
        <taxon>Vertebrata</taxon>
        <taxon>Euteleostomi</taxon>
        <taxon>Mammalia</taxon>
        <taxon>Eutheria</taxon>
        <taxon>Laurasiatheria</taxon>
        <taxon>Artiodactyla</taxon>
        <taxon>Ruminantia</taxon>
        <taxon>Pecora</taxon>
        <taxon>Bovidae</taxon>
        <taxon>Bovinae</taxon>
        <taxon>Bison</taxon>
    </lineage>
</organism>
<gene>
    <name evidence="3" type="primary">LOC104999651</name>
</gene>
<sequence length="202" mass="21652">MCQSGFLGIFMLGRGPFGDPSLPSVLNRRQPWRSCGPVLGDTCLDLGALQQPWYTHPTPRCASHIPRGQSPPKTWTHPRKPSPEPRPGSRLRLCSGSLLPLALQPAFPFPASFPGSGSKLAAPHLPGTKPSILQTRLILQESPERPLPQPLQGAGHRRGEDPALMREGCACSQQQGWKPGDPGPSWTEGQDLTAKAPGTASP</sequence>
<name>A0A6P3IQT8_BISBB</name>
<accession>A0A6P3IQT8</accession>
<dbReference type="Proteomes" id="UP000515208">
    <property type="component" value="Unplaced"/>
</dbReference>
<evidence type="ECO:0000256" key="1">
    <source>
        <dbReference type="SAM" id="MobiDB-lite"/>
    </source>
</evidence>
<dbReference type="KEGG" id="bbis:104999651"/>
<evidence type="ECO:0000313" key="3">
    <source>
        <dbReference type="RefSeq" id="XP_010853515.1"/>
    </source>
</evidence>
<feature type="region of interest" description="Disordered" evidence="1">
    <location>
        <begin position="60"/>
        <end position="91"/>
    </location>
</feature>
<keyword evidence="2" id="KW-1185">Reference proteome</keyword>